<reference evidence="3 4" key="1">
    <citation type="submission" date="2020-08" db="EMBL/GenBank/DDBJ databases">
        <authorList>
            <person name="Hejnol A."/>
        </authorList>
    </citation>
    <scope>NUCLEOTIDE SEQUENCE [LARGE SCALE GENOMIC DNA]</scope>
</reference>
<dbReference type="PANTHER" id="PTHR13467">
    <property type="entry name" value="CUE DOMAIN CONTAINING PROTEIN 1"/>
    <property type="match status" value="1"/>
</dbReference>
<dbReference type="GO" id="GO:0043130">
    <property type="term" value="F:ubiquitin binding"/>
    <property type="evidence" value="ECO:0007669"/>
    <property type="project" value="InterPro"/>
</dbReference>
<dbReference type="EMBL" id="CAJFCJ010000031">
    <property type="protein sequence ID" value="CAD5126043.1"/>
    <property type="molecule type" value="Genomic_DNA"/>
</dbReference>
<dbReference type="PROSITE" id="PS51140">
    <property type="entry name" value="CUE"/>
    <property type="match status" value="1"/>
</dbReference>
<dbReference type="AlphaFoldDB" id="A0A7I8WDC1"/>
<evidence type="ECO:0000313" key="3">
    <source>
        <dbReference type="EMBL" id="CAD5126043.1"/>
    </source>
</evidence>
<dbReference type="SMART" id="SM00546">
    <property type="entry name" value="CUE"/>
    <property type="match status" value="1"/>
</dbReference>
<gene>
    <name evidence="3" type="ORF">DGYR_LOCUS13329</name>
</gene>
<protein>
    <submittedName>
        <fullName evidence="3">DgyrCDS14216</fullName>
    </submittedName>
</protein>
<dbReference type="InterPro" id="IPR040192">
    <property type="entry name" value="CUEDC1"/>
</dbReference>
<accession>A0A7I8WDC1</accession>
<dbReference type="PANTHER" id="PTHR13467:SF3">
    <property type="entry name" value="CUE DOMAIN-CONTAINING PROTEIN 1"/>
    <property type="match status" value="1"/>
</dbReference>
<proteinExistence type="predicted"/>
<feature type="compositionally biased region" description="Polar residues" evidence="1">
    <location>
        <begin position="228"/>
        <end position="238"/>
    </location>
</feature>
<sequence>MSVLLVKVSEKMDNMSSEDGLEFHSAMKDFKIMFPGLNDDIIESVLRSHDGVVEATIDHLLRMHSDSKEDMKVNGSPTPKACHLVENDYCPSSSYRNLSPVAKKVAERYHYRRSLPDEFLRISLESDEETNFRRHNETAHSSFRRSLNAIKTKVEENIRRRSSLNDNSENDRVTKQFLDDEQFATMLQNDELMCEMNQNEIESRKTKLTAAAKQFFAKKKSNRPSVLKDNSSPSSFNLLENEEDSDQKIINSGS</sequence>
<dbReference type="InterPro" id="IPR009060">
    <property type="entry name" value="UBA-like_sf"/>
</dbReference>
<evidence type="ECO:0000256" key="1">
    <source>
        <dbReference type="SAM" id="MobiDB-lite"/>
    </source>
</evidence>
<dbReference type="InterPro" id="IPR003892">
    <property type="entry name" value="CUE"/>
</dbReference>
<evidence type="ECO:0000313" key="4">
    <source>
        <dbReference type="Proteomes" id="UP000549394"/>
    </source>
</evidence>
<dbReference type="Proteomes" id="UP000549394">
    <property type="component" value="Unassembled WGS sequence"/>
</dbReference>
<dbReference type="OrthoDB" id="5794653at2759"/>
<dbReference type="Gene3D" id="1.10.8.10">
    <property type="entry name" value="DNA helicase RuvA subunit, C-terminal domain"/>
    <property type="match status" value="1"/>
</dbReference>
<keyword evidence="4" id="KW-1185">Reference proteome</keyword>
<comment type="caution">
    <text evidence="3">The sequence shown here is derived from an EMBL/GenBank/DDBJ whole genome shotgun (WGS) entry which is preliminary data.</text>
</comment>
<dbReference type="Pfam" id="PF02845">
    <property type="entry name" value="CUE"/>
    <property type="match status" value="1"/>
</dbReference>
<feature type="region of interest" description="Disordered" evidence="1">
    <location>
        <begin position="219"/>
        <end position="254"/>
    </location>
</feature>
<evidence type="ECO:0000259" key="2">
    <source>
        <dbReference type="PROSITE" id="PS51140"/>
    </source>
</evidence>
<name>A0A7I8WDC1_9ANNE</name>
<organism evidence="3 4">
    <name type="scientific">Dimorphilus gyrociliatus</name>
    <dbReference type="NCBI Taxonomy" id="2664684"/>
    <lineage>
        <taxon>Eukaryota</taxon>
        <taxon>Metazoa</taxon>
        <taxon>Spiralia</taxon>
        <taxon>Lophotrochozoa</taxon>
        <taxon>Annelida</taxon>
        <taxon>Polychaeta</taxon>
        <taxon>Polychaeta incertae sedis</taxon>
        <taxon>Dinophilidae</taxon>
        <taxon>Dimorphilus</taxon>
    </lineage>
</organism>
<dbReference type="SUPFAM" id="SSF46934">
    <property type="entry name" value="UBA-like"/>
    <property type="match status" value="1"/>
</dbReference>
<feature type="domain" description="CUE" evidence="2">
    <location>
        <begin position="22"/>
        <end position="65"/>
    </location>
</feature>